<proteinExistence type="predicted"/>
<comment type="caution">
    <text evidence="1">The sequence shown here is derived from an EMBL/GenBank/DDBJ whole genome shotgun (WGS) entry which is preliminary data.</text>
</comment>
<name>A0ABV7A4F6_9BACI</name>
<dbReference type="RefSeq" id="WP_390304045.1">
    <property type="nucleotide sequence ID" value="NZ_JBHRRZ010000010.1"/>
</dbReference>
<dbReference type="PROSITE" id="PS51257">
    <property type="entry name" value="PROKAR_LIPOPROTEIN"/>
    <property type="match status" value="1"/>
</dbReference>
<protein>
    <submittedName>
        <fullName evidence="1">Outer membrane lipoprotein carrier protein LolA</fullName>
    </submittedName>
</protein>
<dbReference type="InterPro" id="IPR052944">
    <property type="entry name" value="Sporulation_related"/>
</dbReference>
<dbReference type="Proteomes" id="UP001595387">
    <property type="component" value="Unassembled WGS sequence"/>
</dbReference>
<organism evidence="1 2">
    <name type="scientific">Virgibacillus sediminis</name>
    <dbReference type="NCBI Taxonomy" id="202260"/>
    <lineage>
        <taxon>Bacteria</taxon>
        <taxon>Bacillati</taxon>
        <taxon>Bacillota</taxon>
        <taxon>Bacilli</taxon>
        <taxon>Bacillales</taxon>
        <taxon>Bacillaceae</taxon>
        <taxon>Virgibacillus</taxon>
    </lineage>
</organism>
<dbReference type="SUPFAM" id="SSF89392">
    <property type="entry name" value="Prokaryotic lipoproteins and lipoprotein localization factors"/>
    <property type="match status" value="1"/>
</dbReference>
<evidence type="ECO:0000313" key="2">
    <source>
        <dbReference type="Proteomes" id="UP001595387"/>
    </source>
</evidence>
<dbReference type="PANTHER" id="PTHR37507:SF2">
    <property type="entry name" value="SPORULATION PROTEIN YDCC"/>
    <property type="match status" value="1"/>
</dbReference>
<evidence type="ECO:0000313" key="1">
    <source>
        <dbReference type="EMBL" id="MFC2947783.1"/>
    </source>
</evidence>
<reference evidence="2" key="1">
    <citation type="journal article" date="2019" name="Int. J. Syst. Evol. Microbiol.">
        <title>The Global Catalogue of Microorganisms (GCM) 10K type strain sequencing project: providing services to taxonomists for standard genome sequencing and annotation.</title>
        <authorList>
            <consortium name="The Broad Institute Genomics Platform"/>
            <consortium name="The Broad Institute Genome Sequencing Center for Infectious Disease"/>
            <person name="Wu L."/>
            <person name="Ma J."/>
        </authorList>
    </citation>
    <scope>NUCLEOTIDE SEQUENCE [LARGE SCALE GENOMIC DNA]</scope>
    <source>
        <strain evidence="2">KCTC 13193</strain>
    </source>
</reference>
<gene>
    <name evidence="1" type="ORF">ACFODW_05445</name>
</gene>
<accession>A0ABV7A4F6</accession>
<dbReference type="EMBL" id="JBHRRZ010000010">
    <property type="protein sequence ID" value="MFC2947783.1"/>
    <property type="molecule type" value="Genomic_DNA"/>
</dbReference>
<dbReference type="PANTHER" id="PTHR37507">
    <property type="entry name" value="SPORULATION PROTEIN YDCC"/>
    <property type="match status" value="1"/>
</dbReference>
<keyword evidence="2" id="KW-1185">Reference proteome</keyword>
<keyword evidence="1" id="KW-0449">Lipoprotein</keyword>
<dbReference type="Gene3D" id="2.50.20.10">
    <property type="entry name" value="Lipoprotein localisation LolA/LolB/LppX"/>
    <property type="match status" value="1"/>
</dbReference>
<sequence>MKSIRNMMVVILGLGLVFVLAACGEKSQEDVVSKLQDNLEDMTGYKAKAEMVMSTGQEDQVFQIDIWHEKEDFYRVSLTSDQEEKGNQIILKNEDGVFVLTPALNKSFKFQSEWPENSSQPYLYQSLVNDVLSDEEATFEATESKYIFTTKTNYQSNSNLPYQEIHFDKNSYTPTLVKVLDKDQNALVQVSFSEFEMDPDFGEEDFSMDKNMTTSANETPVSGQVGAEELEVVYPTFVAGAELEEEKEVDLENGKRVIMTYKGEKNFTLVQETAEILPTLSSPQPVNGDIVNLGPSVAAVSENKIEWHHNGVDYTVASEDLTREEFIEIARSVEGREVK</sequence>
<dbReference type="InterPro" id="IPR029046">
    <property type="entry name" value="LolA/LolB/LppX"/>
</dbReference>